<dbReference type="RefSeq" id="WP_147377236.1">
    <property type="nucleotide sequence ID" value="NZ_RAPN01000001.1"/>
</dbReference>
<organism evidence="2 3">
    <name type="scientific">Mangrovibacterium diazotrophicum</name>
    <dbReference type="NCBI Taxonomy" id="1261403"/>
    <lineage>
        <taxon>Bacteria</taxon>
        <taxon>Pseudomonadati</taxon>
        <taxon>Bacteroidota</taxon>
        <taxon>Bacteroidia</taxon>
        <taxon>Marinilabiliales</taxon>
        <taxon>Prolixibacteraceae</taxon>
        <taxon>Mangrovibacterium</taxon>
    </lineage>
</organism>
<comment type="caution">
    <text evidence="2">The sequence shown here is derived from an EMBL/GenBank/DDBJ whole genome shotgun (WGS) entry which is preliminary data.</text>
</comment>
<evidence type="ECO:0000313" key="3">
    <source>
        <dbReference type="Proteomes" id="UP000283387"/>
    </source>
</evidence>
<dbReference type="OrthoDB" id="1122998at2"/>
<accession>A0A419WAX3</accession>
<keyword evidence="3" id="KW-1185">Reference proteome</keyword>
<dbReference type="PROSITE" id="PS51257">
    <property type="entry name" value="PROKAR_LIPOPROTEIN"/>
    <property type="match status" value="1"/>
</dbReference>
<dbReference type="AlphaFoldDB" id="A0A419WAX3"/>
<proteinExistence type="predicted"/>
<evidence type="ECO:0000256" key="1">
    <source>
        <dbReference type="SAM" id="MobiDB-lite"/>
    </source>
</evidence>
<name>A0A419WAX3_9BACT</name>
<protein>
    <submittedName>
        <fullName evidence="2">Uncharacterized protein</fullName>
    </submittedName>
</protein>
<feature type="region of interest" description="Disordered" evidence="1">
    <location>
        <begin position="31"/>
        <end position="52"/>
    </location>
</feature>
<reference evidence="2 3" key="1">
    <citation type="submission" date="2018-09" db="EMBL/GenBank/DDBJ databases">
        <title>Genomic Encyclopedia of Archaeal and Bacterial Type Strains, Phase II (KMG-II): from individual species to whole genera.</title>
        <authorList>
            <person name="Goeker M."/>
        </authorList>
    </citation>
    <scope>NUCLEOTIDE SEQUENCE [LARGE SCALE GENOMIC DNA]</scope>
    <source>
        <strain evidence="2 3">DSM 27148</strain>
    </source>
</reference>
<gene>
    <name evidence="2" type="ORF">BC643_2993</name>
</gene>
<sequence length="509" mass="56642">MKSFLRLMKVPAIAIFVGLSLLFACETPMSESLPSDDLSLKKGGNSKSPANVEQGDLYGDLWELEREASGVPIQYELKYRVDYQDETVQGIIDVKNPRLNGAFSLTIVQRDEDGYAIYTEPTDGTDPVVVTEQVMITPNVDGFLTTETEFSPIALYDAEGEILSEAALHVYPIEEGRLNIIRSPSTVLANRMSEVIQNFGDGTVADVIRDYCGRLYMIRTDAALDDGIDDKPIDSPLENLAIYNELMINGLSKPSLQGGLKFLVEEEDPRGGFNFQSHLDSDWDAGPILFTTLSNDLDEQQFVANLAAACVAAGSDKSNFLTIDEIVFLNLFMQIPKPNGDGTAQCFLPYVKQTTRKMDKTDKHQYSTDLFYVDYSSFSYTRQKFEETYVDFWSIVPVEGGGYEKQLLIEGIALDDILTGNSPLPDIVISEYRYTQEEGQPITGALGFASQADDYVQALEVVHNNEEFLTWQMPTPTWSDDEAIDRESSPFTFTATEVSHSKKPADKGD</sequence>
<evidence type="ECO:0000313" key="2">
    <source>
        <dbReference type="EMBL" id="RKD92618.1"/>
    </source>
</evidence>
<dbReference type="EMBL" id="RAPN01000001">
    <property type="protein sequence ID" value="RKD92618.1"/>
    <property type="molecule type" value="Genomic_DNA"/>
</dbReference>
<dbReference type="Proteomes" id="UP000283387">
    <property type="component" value="Unassembled WGS sequence"/>
</dbReference>